<feature type="region of interest" description="Disordered" evidence="8">
    <location>
        <begin position="246"/>
        <end position="276"/>
    </location>
</feature>
<comment type="cofactor">
    <cofactor evidence="1">
        <name>Mn(2+)</name>
        <dbReference type="ChEBI" id="CHEBI:29035"/>
    </cofactor>
</comment>
<dbReference type="GO" id="GO:0016818">
    <property type="term" value="F:hydrolase activity, acting on acid anhydrides, in phosphorus-containing anhydrides"/>
    <property type="evidence" value="ECO:0007669"/>
    <property type="project" value="InterPro"/>
</dbReference>
<keyword evidence="10" id="KW-1185">Reference proteome</keyword>
<evidence type="ECO:0000256" key="2">
    <source>
        <dbReference type="ARBA" id="ARBA00001946"/>
    </source>
</evidence>
<dbReference type="GO" id="GO:0046872">
    <property type="term" value="F:metal ion binding"/>
    <property type="evidence" value="ECO:0007669"/>
    <property type="project" value="UniProtKB-KW"/>
</dbReference>
<dbReference type="GO" id="GO:0005739">
    <property type="term" value="C:mitochondrion"/>
    <property type="evidence" value="ECO:0007669"/>
    <property type="project" value="TreeGrafter"/>
</dbReference>
<dbReference type="AlphaFoldDB" id="A0A7J7EJ75"/>
<dbReference type="PANTHER" id="PTHR12318">
    <property type="entry name" value="TESTOSTERONE-REGULATED PROTEIN RP2"/>
    <property type="match status" value="1"/>
</dbReference>
<name>A0A7J7EJ75_DICBM</name>
<keyword evidence="6" id="KW-0460">Magnesium</keyword>
<evidence type="ECO:0000256" key="1">
    <source>
        <dbReference type="ARBA" id="ARBA00001936"/>
    </source>
</evidence>
<gene>
    <name evidence="9" type="ORF">HPG69_018133</name>
</gene>
<dbReference type="EMBL" id="JACDTQ010002752">
    <property type="protein sequence ID" value="KAF5915788.1"/>
    <property type="molecule type" value="Genomic_DNA"/>
</dbReference>
<feature type="compositionally biased region" description="Polar residues" evidence="8">
    <location>
        <begin position="249"/>
        <end position="265"/>
    </location>
</feature>
<evidence type="ECO:0000256" key="5">
    <source>
        <dbReference type="ARBA" id="ARBA00022801"/>
    </source>
</evidence>
<evidence type="ECO:0000256" key="3">
    <source>
        <dbReference type="ARBA" id="ARBA00005582"/>
    </source>
</evidence>
<feature type="compositionally biased region" description="Basic and acidic residues" evidence="8">
    <location>
        <begin position="266"/>
        <end position="276"/>
    </location>
</feature>
<keyword evidence="5" id="KW-0378">Hydrolase</keyword>
<organism evidence="9 10">
    <name type="scientific">Diceros bicornis minor</name>
    <name type="common">South-central black rhinoceros</name>
    <dbReference type="NCBI Taxonomy" id="77932"/>
    <lineage>
        <taxon>Eukaryota</taxon>
        <taxon>Metazoa</taxon>
        <taxon>Chordata</taxon>
        <taxon>Craniata</taxon>
        <taxon>Vertebrata</taxon>
        <taxon>Euteleostomi</taxon>
        <taxon>Mammalia</taxon>
        <taxon>Eutheria</taxon>
        <taxon>Laurasiatheria</taxon>
        <taxon>Perissodactyla</taxon>
        <taxon>Rhinocerotidae</taxon>
        <taxon>Diceros</taxon>
    </lineage>
</organism>
<proteinExistence type="inferred from homology"/>
<sequence>MSNTLEKLLNRRDIHFKHLGEAFDEACGPPLPPRGSRPPGARAGACACACARRAPRHFLRLCAPRLHARRLRAARLERLAHALHRPPRPPLPHGLPAVLPAPAAARLPGVAAYQRASPSEATECFAAEKIWLAPPQFYEIRRVENFASLSDLRKFCLDRALEGTERWLPITLLTADGRLQLLPGMSYQALGVTEDRGVTAGGGEADPGVCSSQRQSDSARSKMLTGVGDFVLGLIRLMGSRTDLKHTRSLGTSTSHTSVVQQPPTSKKDIMTELCP</sequence>
<comment type="cofactor">
    <cofactor evidence="2">
        <name>Mg(2+)</name>
        <dbReference type="ChEBI" id="CHEBI:18420"/>
    </cofactor>
</comment>
<comment type="caution">
    <text evidence="9">The sequence shown here is derived from an EMBL/GenBank/DDBJ whole genome shotgun (WGS) entry which is preliminary data.</text>
</comment>
<evidence type="ECO:0000313" key="10">
    <source>
        <dbReference type="Proteomes" id="UP000551758"/>
    </source>
</evidence>
<dbReference type="PANTHER" id="PTHR12318:SF0">
    <property type="entry name" value="ACYL-COENZYME A DIPHOSPHATASE NUDT19"/>
    <property type="match status" value="1"/>
</dbReference>
<evidence type="ECO:0000256" key="7">
    <source>
        <dbReference type="ARBA" id="ARBA00023211"/>
    </source>
</evidence>
<keyword evidence="4" id="KW-0479">Metal-binding</keyword>
<protein>
    <submittedName>
        <fullName evidence="9">Uncharacterized protein</fullName>
    </submittedName>
</protein>
<reference evidence="9 10" key="1">
    <citation type="journal article" date="2020" name="Mol. Biol. Evol.">
        <title>Interspecific Gene Flow and the Evolution of Specialization in Black and White Rhinoceros.</title>
        <authorList>
            <person name="Moodley Y."/>
            <person name="Westbury M.V."/>
            <person name="Russo I.M."/>
            <person name="Gopalakrishnan S."/>
            <person name="Rakotoarivelo A."/>
            <person name="Olsen R.A."/>
            <person name="Prost S."/>
            <person name="Tunstall T."/>
            <person name="Ryder O.A."/>
            <person name="Dalen L."/>
            <person name="Bruford M.W."/>
        </authorList>
    </citation>
    <scope>NUCLEOTIDE SEQUENCE [LARGE SCALE GENOMIC DNA]</scope>
    <source>
        <strain evidence="9">SBR-YM</strain>
        <tissue evidence="9">Skin</tissue>
    </source>
</reference>
<accession>A0A7J7EJ75</accession>
<evidence type="ECO:0000256" key="6">
    <source>
        <dbReference type="ARBA" id="ARBA00022842"/>
    </source>
</evidence>
<comment type="similarity">
    <text evidence="3">Belongs to the Nudix hydrolase family.</text>
</comment>
<evidence type="ECO:0000256" key="4">
    <source>
        <dbReference type="ARBA" id="ARBA00022723"/>
    </source>
</evidence>
<dbReference type="InterPro" id="IPR039121">
    <property type="entry name" value="NUDT19"/>
</dbReference>
<keyword evidence="7" id="KW-0464">Manganese</keyword>
<dbReference type="Gene3D" id="3.90.79.10">
    <property type="entry name" value="Nucleoside Triphosphate Pyrophosphohydrolase"/>
    <property type="match status" value="1"/>
</dbReference>
<evidence type="ECO:0000313" key="9">
    <source>
        <dbReference type="EMBL" id="KAF5915788.1"/>
    </source>
</evidence>
<dbReference type="Proteomes" id="UP000551758">
    <property type="component" value="Unassembled WGS sequence"/>
</dbReference>
<evidence type="ECO:0000256" key="8">
    <source>
        <dbReference type="SAM" id="MobiDB-lite"/>
    </source>
</evidence>